<proteinExistence type="inferred from homology"/>
<dbReference type="InterPro" id="IPR001394">
    <property type="entry name" value="Peptidase_C19_UCH"/>
</dbReference>
<dbReference type="InterPro" id="IPR038765">
    <property type="entry name" value="Papain-like_cys_pep_sf"/>
</dbReference>
<comment type="similarity">
    <text evidence="2">Belongs to the peptidase C19 family.</text>
</comment>
<dbReference type="PANTHER" id="PTHR21646">
    <property type="entry name" value="UBIQUITIN CARBOXYL-TERMINAL HYDROLASE"/>
    <property type="match status" value="1"/>
</dbReference>
<organism evidence="10 11">
    <name type="scientific">Mycena sanguinolenta</name>
    <dbReference type="NCBI Taxonomy" id="230812"/>
    <lineage>
        <taxon>Eukaryota</taxon>
        <taxon>Fungi</taxon>
        <taxon>Dikarya</taxon>
        <taxon>Basidiomycota</taxon>
        <taxon>Agaricomycotina</taxon>
        <taxon>Agaricomycetes</taxon>
        <taxon>Agaricomycetidae</taxon>
        <taxon>Agaricales</taxon>
        <taxon>Marasmiineae</taxon>
        <taxon>Mycenaceae</taxon>
        <taxon>Mycena</taxon>
    </lineage>
</organism>
<evidence type="ECO:0000313" key="11">
    <source>
        <dbReference type="Proteomes" id="UP000623467"/>
    </source>
</evidence>
<evidence type="ECO:0000256" key="4">
    <source>
        <dbReference type="ARBA" id="ARBA00022670"/>
    </source>
</evidence>
<keyword evidence="4" id="KW-0645">Protease</keyword>
<evidence type="ECO:0000256" key="3">
    <source>
        <dbReference type="ARBA" id="ARBA00012759"/>
    </source>
</evidence>
<evidence type="ECO:0000256" key="8">
    <source>
        <dbReference type="SAM" id="MobiDB-lite"/>
    </source>
</evidence>
<accession>A0A8H7CX69</accession>
<gene>
    <name evidence="10" type="ORF">MSAN_01627300</name>
</gene>
<dbReference type="EMBL" id="JACAZH010000014">
    <property type="protein sequence ID" value="KAF7350668.1"/>
    <property type="molecule type" value="Genomic_DNA"/>
</dbReference>
<evidence type="ECO:0000256" key="7">
    <source>
        <dbReference type="ARBA" id="ARBA00022807"/>
    </source>
</evidence>
<evidence type="ECO:0000256" key="1">
    <source>
        <dbReference type="ARBA" id="ARBA00000707"/>
    </source>
</evidence>
<evidence type="ECO:0000313" key="10">
    <source>
        <dbReference type="EMBL" id="KAF7350668.1"/>
    </source>
</evidence>
<keyword evidence="7" id="KW-0788">Thiol protease</keyword>
<keyword evidence="6 10" id="KW-0378">Hydrolase</keyword>
<keyword evidence="11" id="KW-1185">Reference proteome</keyword>
<feature type="domain" description="USP" evidence="9">
    <location>
        <begin position="34"/>
        <end position="688"/>
    </location>
</feature>
<dbReference type="InterPro" id="IPR028889">
    <property type="entry name" value="USP"/>
</dbReference>
<dbReference type="PROSITE" id="PS50235">
    <property type="entry name" value="USP_3"/>
    <property type="match status" value="1"/>
</dbReference>
<feature type="compositionally biased region" description="Basic and acidic residues" evidence="8">
    <location>
        <begin position="700"/>
        <end position="714"/>
    </location>
</feature>
<feature type="compositionally biased region" description="Polar residues" evidence="8">
    <location>
        <begin position="720"/>
        <end position="739"/>
    </location>
</feature>
<dbReference type="Pfam" id="PF00443">
    <property type="entry name" value="UCH"/>
    <property type="match status" value="1"/>
</dbReference>
<evidence type="ECO:0000256" key="6">
    <source>
        <dbReference type="ARBA" id="ARBA00022801"/>
    </source>
</evidence>
<comment type="catalytic activity">
    <reaction evidence="1">
        <text>Thiol-dependent hydrolysis of ester, thioester, amide, peptide and isopeptide bonds formed by the C-terminal Gly of ubiquitin (a 76-residue protein attached to proteins as an intracellular targeting signal).</text>
        <dbReference type="EC" id="3.4.19.12"/>
    </reaction>
</comment>
<dbReference type="Proteomes" id="UP000623467">
    <property type="component" value="Unassembled WGS sequence"/>
</dbReference>
<sequence>MYPARPDTPVSSSSSEGDEGSESDFTQALGPGTLGLRNIGNTDFMNSVLQCLAQEPELAEYFLNGVFTEEINLHNPLGMHGALAQAFGALLMRIWAPSGPSLSCALREFKMQLERFAPQYTGCQKHDSQELVASLLYGLHQDLNRVVKNRYIEKPDWEGGGDAELIQLAKKSWDGNMLMNDSVIVDLFQGQYQTTLVCRECEKVDITFDPFMCLTLPLPIKKTWKNSIYYVPWDVNKPHVEVPVEIEWEASFKDLRQLLGRWMGAPPDNLLTLEVLSQMFVKNLDDSLLYGEMAQNDHIVCYELPCHAQQSRTYKPQPGDPLILPVYITDYHPPAPIARTSYDSYTEYQSVWPFGHPAIVVLSPEQAQDPAAIYAQVVGRLERWTNNARELFSWEVPSGVGAEAKAGAVVEEIRPIVAEDDENVSIEAVCMGPKSNLFQLKVQPNMKDHGTEDPFLRANKIETLDARAEEVKAGTQTSLLREDDLLLCEFDKNLKAFHFGDVHAYRSNDNVRWEQWGSFVHPEYEESQREAELEKNRGISLQDCFDKFTKEKELGAWFCPRCKKHQQATKKFDLWKAPDVLVVHLKRFSNSWMVPDKIDAFVDFPVEGLDLAGVPLEEFQLGNLDEPLIYDLFGVDEHDGGLWEGYHRAYALNHANQKWYRFDDSYVRPAKAQDAVNADAYLLFYRRRTAEPLGGKTHAKIEAARLKRRDERPVPRQKFRTQNLTSSPVRGIPRTSNRTWGPDNKKKAPQREGKANMESEELQRKKLDDQKGKRRRTNEKRT</sequence>
<protein>
    <recommendedName>
        <fullName evidence="3">ubiquitinyl hydrolase 1</fullName>
        <ecNumber evidence="3">3.4.19.12</ecNumber>
    </recommendedName>
</protein>
<feature type="compositionally biased region" description="Basic residues" evidence="8">
    <location>
        <begin position="772"/>
        <end position="782"/>
    </location>
</feature>
<dbReference type="AlphaFoldDB" id="A0A8H7CX69"/>
<feature type="compositionally biased region" description="Basic and acidic residues" evidence="8">
    <location>
        <begin position="743"/>
        <end position="771"/>
    </location>
</feature>
<dbReference type="CDD" id="cd02257">
    <property type="entry name" value="Peptidase_C19"/>
    <property type="match status" value="1"/>
</dbReference>
<dbReference type="GO" id="GO:0004843">
    <property type="term" value="F:cysteine-type deubiquitinase activity"/>
    <property type="evidence" value="ECO:0007669"/>
    <property type="project" value="UniProtKB-EC"/>
</dbReference>
<reference evidence="10" key="1">
    <citation type="submission" date="2020-05" db="EMBL/GenBank/DDBJ databases">
        <title>Mycena genomes resolve the evolution of fungal bioluminescence.</title>
        <authorList>
            <person name="Tsai I.J."/>
        </authorList>
    </citation>
    <scope>NUCLEOTIDE SEQUENCE</scope>
    <source>
        <strain evidence="10">160909Yilan</strain>
    </source>
</reference>
<dbReference type="SUPFAM" id="SSF54001">
    <property type="entry name" value="Cysteine proteinases"/>
    <property type="match status" value="1"/>
</dbReference>
<dbReference type="Gene3D" id="3.90.70.10">
    <property type="entry name" value="Cysteine proteinases"/>
    <property type="match status" value="2"/>
</dbReference>
<dbReference type="OrthoDB" id="292964at2759"/>
<dbReference type="EC" id="3.4.19.12" evidence="3"/>
<comment type="caution">
    <text evidence="10">The sequence shown here is derived from an EMBL/GenBank/DDBJ whole genome shotgun (WGS) entry which is preliminary data.</text>
</comment>
<dbReference type="InterPro" id="IPR050185">
    <property type="entry name" value="Ub_carboxyl-term_hydrolase"/>
</dbReference>
<evidence type="ECO:0000256" key="2">
    <source>
        <dbReference type="ARBA" id="ARBA00009085"/>
    </source>
</evidence>
<feature type="region of interest" description="Disordered" evidence="8">
    <location>
        <begin position="1"/>
        <end position="29"/>
    </location>
</feature>
<evidence type="ECO:0000259" key="9">
    <source>
        <dbReference type="PROSITE" id="PS50235"/>
    </source>
</evidence>
<keyword evidence="5" id="KW-0833">Ubl conjugation pathway</keyword>
<dbReference type="GO" id="GO:0006508">
    <property type="term" value="P:proteolysis"/>
    <property type="evidence" value="ECO:0007669"/>
    <property type="project" value="UniProtKB-KW"/>
</dbReference>
<name>A0A8H7CX69_9AGAR</name>
<feature type="region of interest" description="Disordered" evidence="8">
    <location>
        <begin position="700"/>
        <end position="782"/>
    </location>
</feature>
<dbReference type="GO" id="GO:0016579">
    <property type="term" value="P:protein deubiquitination"/>
    <property type="evidence" value="ECO:0007669"/>
    <property type="project" value="InterPro"/>
</dbReference>
<dbReference type="PANTHER" id="PTHR21646:SF24">
    <property type="entry name" value="UBIQUITIN CARBOXYL-TERMINAL HYDROLASE"/>
    <property type="match status" value="1"/>
</dbReference>
<evidence type="ECO:0000256" key="5">
    <source>
        <dbReference type="ARBA" id="ARBA00022786"/>
    </source>
</evidence>